<dbReference type="InterPro" id="IPR017911">
    <property type="entry name" value="MacB-like_ATP-bd"/>
</dbReference>
<keyword evidence="3" id="KW-0067">ATP-binding</keyword>
<accession>A0AA37TX55</accession>
<dbReference type="InterPro" id="IPR017871">
    <property type="entry name" value="ABC_transporter-like_CS"/>
</dbReference>
<evidence type="ECO:0000259" key="5">
    <source>
        <dbReference type="PROSITE" id="PS50893"/>
    </source>
</evidence>
<feature type="domain" description="ABC transporter" evidence="5">
    <location>
        <begin position="6"/>
        <end position="242"/>
    </location>
</feature>
<evidence type="ECO:0000256" key="1">
    <source>
        <dbReference type="ARBA" id="ARBA00022448"/>
    </source>
</evidence>
<dbReference type="InterPro" id="IPR027417">
    <property type="entry name" value="P-loop_NTPase"/>
</dbReference>
<comment type="similarity">
    <text evidence="4">Belongs to the ABC transporter superfamily. Macrolide exporter (TC 3.A.1.122) family.</text>
</comment>
<evidence type="ECO:0000313" key="7">
    <source>
        <dbReference type="Proteomes" id="UP001157439"/>
    </source>
</evidence>
<dbReference type="GO" id="GO:0005524">
    <property type="term" value="F:ATP binding"/>
    <property type="evidence" value="ECO:0007669"/>
    <property type="project" value="UniProtKB-KW"/>
</dbReference>
<evidence type="ECO:0000256" key="2">
    <source>
        <dbReference type="ARBA" id="ARBA00022741"/>
    </source>
</evidence>
<dbReference type="Pfam" id="PF00005">
    <property type="entry name" value="ABC_tran"/>
    <property type="match status" value="1"/>
</dbReference>
<name>A0AA37TX55_9GAMM</name>
<dbReference type="SMART" id="SM00382">
    <property type="entry name" value="AAA"/>
    <property type="match status" value="1"/>
</dbReference>
<keyword evidence="2" id="KW-0547">Nucleotide-binding</keyword>
<dbReference type="PANTHER" id="PTHR42798">
    <property type="entry name" value="LIPOPROTEIN-RELEASING SYSTEM ATP-BINDING PROTEIN LOLD"/>
    <property type="match status" value="1"/>
</dbReference>
<comment type="caution">
    <text evidence="6">The sequence shown here is derived from an EMBL/GenBank/DDBJ whole genome shotgun (WGS) entry which is preliminary data.</text>
</comment>
<dbReference type="GO" id="GO:0022857">
    <property type="term" value="F:transmembrane transporter activity"/>
    <property type="evidence" value="ECO:0007669"/>
    <property type="project" value="UniProtKB-ARBA"/>
</dbReference>
<evidence type="ECO:0000313" key="6">
    <source>
        <dbReference type="EMBL" id="GLS83051.1"/>
    </source>
</evidence>
<proteinExistence type="inferred from homology"/>
<dbReference type="PROSITE" id="PS50893">
    <property type="entry name" value="ABC_TRANSPORTER_2"/>
    <property type="match status" value="1"/>
</dbReference>
<dbReference type="AlphaFoldDB" id="A0AA37TX55"/>
<dbReference type="PROSITE" id="PS00211">
    <property type="entry name" value="ABC_TRANSPORTER_1"/>
    <property type="match status" value="1"/>
</dbReference>
<dbReference type="PANTHER" id="PTHR42798:SF2">
    <property type="entry name" value="ABC TRANSPORTER ATP-BINDING PROTEIN MG467-RELATED"/>
    <property type="match status" value="1"/>
</dbReference>
<dbReference type="Proteomes" id="UP001157439">
    <property type="component" value="Unassembled WGS sequence"/>
</dbReference>
<dbReference type="GO" id="GO:1902495">
    <property type="term" value="C:transmembrane transporter complex"/>
    <property type="evidence" value="ECO:0007669"/>
    <property type="project" value="UniProtKB-ARBA"/>
</dbReference>
<dbReference type="InterPro" id="IPR003593">
    <property type="entry name" value="AAA+_ATPase"/>
</dbReference>
<organism evidence="6 7">
    <name type="scientific">Paraferrimonas haliotis</name>
    <dbReference type="NCBI Taxonomy" id="2013866"/>
    <lineage>
        <taxon>Bacteria</taxon>
        <taxon>Pseudomonadati</taxon>
        <taxon>Pseudomonadota</taxon>
        <taxon>Gammaproteobacteria</taxon>
        <taxon>Alteromonadales</taxon>
        <taxon>Ferrimonadaceae</taxon>
        <taxon>Paraferrimonas</taxon>
    </lineage>
</organism>
<dbReference type="CDD" id="cd03255">
    <property type="entry name" value="ABC_MJ0796_LolCDE_FtsE"/>
    <property type="match status" value="1"/>
</dbReference>
<dbReference type="GO" id="GO:0016887">
    <property type="term" value="F:ATP hydrolysis activity"/>
    <property type="evidence" value="ECO:0007669"/>
    <property type="project" value="InterPro"/>
</dbReference>
<protein>
    <submittedName>
        <fullName evidence="6">ABC transporter</fullName>
    </submittedName>
</protein>
<dbReference type="InterPro" id="IPR003439">
    <property type="entry name" value="ABC_transporter-like_ATP-bd"/>
</dbReference>
<gene>
    <name evidence="6" type="primary">attE</name>
    <name evidence="6" type="ORF">GCM10007894_10280</name>
</gene>
<evidence type="ECO:0000256" key="4">
    <source>
        <dbReference type="ARBA" id="ARBA00038388"/>
    </source>
</evidence>
<dbReference type="RefSeq" id="WP_095497378.1">
    <property type="nucleotide sequence ID" value="NZ_BSPO01000002.1"/>
</dbReference>
<keyword evidence="1" id="KW-0813">Transport</keyword>
<dbReference type="SUPFAM" id="SSF52540">
    <property type="entry name" value="P-loop containing nucleoside triphosphate hydrolases"/>
    <property type="match status" value="1"/>
</dbReference>
<evidence type="ECO:0000256" key="3">
    <source>
        <dbReference type="ARBA" id="ARBA00022840"/>
    </source>
</evidence>
<reference evidence="6 7" key="1">
    <citation type="journal article" date="2014" name="Int. J. Syst. Evol. Microbiol.">
        <title>Complete genome sequence of Corynebacterium casei LMG S-19264T (=DSM 44701T), isolated from a smear-ripened cheese.</title>
        <authorList>
            <consortium name="US DOE Joint Genome Institute (JGI-PGF)"/>
            <person name="Walter F."/>
            <person name="Albersmeier A."/>
            <person name="Kalinowski J."/>
            <person name="Ruckert C."/>
        </authorList>
    </citation>
    <scope>NUCLEOTIDE SEQUENCE [LARGE SCALE GENOMIC DNA]</scope>
    <source>
        <strain evidence="6 7">NBRC 112785</strain>
    </source>
</reference>
<dbReference type="FunFam" id="3.40.50.300:FF:000032">
    <property type="entry name" value="Export ABC transporter ATP-binding protein"/>
    <property type="match status" value="1"/>
</dbReference>
<sequence length="242" mass="26911">MPNSIVTIESMSKAFTMGNQVSQVLSDVDLKVADAEQIALMGASGSGKSTLLNIIAAYQTPDSGLARFQQRDIHLMSDNELAQWRRKELGVVFQNYNLLAPLTARQNIDFCLSLAGKRWDDWSDYLCQQLQVSELLDKYPHQLSGGQQQRIAIARAIAHKPLLLLADEPTGNLDQQASEQVMQLLVELSRVANSAIIMVTHSREAANYLQKTYTLIQGKLQLTRDKNSEQENKITPLISAGK</sequence>
<keyword evidence="7" id="KW-1185">Reference proteome</keyword>
<dbReference type="Gene3D" id="3.40.50.300">
    <property type="entry name" value="P-loop containing nucleotide triphosphate hydrolases"/>
    <property type="match status" value="1"/>
</dbReference>
<dbReference type="EMBL" id="BSPO01000002">
    <property type="protein sequence ID" value="GLS83051.1"/>
    <property type="molecule type" value="Genomic_DNA"/>
</dbReference>